<sequence length="222" mass="26602">MLWTDKGSKFVSKHFKDFLKKNKITLYHTENEEKSSTVERWNKTTKNKMCKMFSATNNTVYWDKLDKIVGDYNKTRRSSTGMTPINASKNENEEKVFSILYRDLIDEKVEKPKFEIGDKVRISKCKRKVFDKGYTENWSERELLVVDKVLMTKPTTYKIVHLMEEEIQSSFYEQELQKSKRETLRIEKVIRRDNKKKKALVKWKGYPDKFNSWVSFSDLEDF</sequence>
<dbReference type="GO" id="GO:0015074">
    <property type="term" value="P:DNA integration"/>
    <property type="evidence" value="ECO:0007669"/>
    <property type="project" value="InterPro"/>
</dbReference>
<reference evidence="3" key="1">
    <citation type="journal article" date="2023" name="G3 (Bethesda)">
        <title>Whole genome assembly and annotation of the endangered Caribbean coral Acropora cervicornis.</title>
        <authorList>
            <person name="Selwyn J.D."/>
            <person name="Vollmer S.V."/>
        </authorList>
    </citation>
    <scope>NUCLEOTIDE SEQUENCE</scope>
    <source>
        <strain evidence="3">K2</strain>
    </source>
</reference>
<gene>
    <name evidence="3" type="ORF">P5673_031528</name>
</gene>
<proteinExistence type="predicted"/>
<dbReference type="PROSITE" id="PS50994">
    <property type="entry name" value="INTEGRASE"/>
    <property type="match status" value="1"/>
</dbReference>
<evidence type="ECO:0000313" key="4">
    <source>
        <dbReference type="Proteomes" id="UP001249851"/>
    </source>
</evidence>
<dbReference type="SUPFAM" id="SSF53098">
    <property type="entry name" value="Ribonuclease H-like"/>
    <property type="match status" value="1"/>
</dbReference>
<organism evidence="3 4">
    <name type="scientific">Acropora cervicornis</name>
    <name type="common">Staghorn coral</name>
    <dbReference type="NCBI Taxonomy" id="6130"/>
    <lineage>
        <taxon>Eukaryota</taxon>
        <taxon>Metazoa</taxon>
        <taxon>Cnidaria</taxon>
        <taxon>Anthozoa</taxon>
        <taxon>Hexacorallia</taxon>
        <taxon>Scleractinia</taxon>
        <taxon>Astrocoeniina</taxon>
        <taxon>Acroporidae</taxon>
        <taxon>Acropora</taxon>
    </lineage>
</organism>
<dbReference type="SUPFAM" id="SSF54160">
    <property type="entry name" value="Chromo domain-like"/>
    <property type="match status" value="1"/>
</dbReference>
<dbReference type="InterPro" id="IPR036397">
    <property type="entry name" value="RNaseH_sf"/>
</dbReference>
<dbReference type="Gene3D" id="2.40.50.40">
    <property type="match status" value="1"/>
</dbReference>
<dbReference type="PANTHER" id="PTHR46585:SF1">
    <property type="entry name" value="CHROMO DOMAIN-CONTAINING PROTEIN"/>
    <property type="match status" value="1"/>
</dbReference>
<dbReference type="AlphaFoldDB" id="A0AAD9USG7"/>
<dbReference type="Gene3D" id="3.30.420.10">
    <property type="entry name" value="Ribonuclease H-like superfamily/Ribonuclease H"/>
    <property type="match status" value="1"/>
</dbReference>
<evidence type="ECO:0000259" key="2">
    <source>
        <dbReference type="PROSITE" id="PS50994"/>
    </source>
</evidence>
<dbReference type="PROSITE" id="PS50013">
    <property type="entry name" value="CHROMO_2"/>
    <property type="match status" value="1"/>
</dbReference>
<keyword evidence="4" id="KW-1185">Reference proteome</keyword>
<dbReference type="InterPro" id="IPR000953">
    <property type="entry name" value="Chromo/chromo_shadow_dom"/>
</dbReference>
<dbReference type="InterPro" id="IPR012337">
    <property type="entry name" value="RNaseH-like_sf"/>
</dbReference>
<feature type="domain" description="Chromo" evidence="1">
    <location>
        <begin position="184"/>
        <end position="222"/>
    </location>
</feature>
<dbReference type="PANTHER" id="PTHR46585">
    <property type="entry name" value="INTEGRASE CORE DOMAIN CONTAINING PROTEIN"/>
    <property type="match status" value="1"/>
</dbReference>
<dbReference type="Proteomes" id="UP001249851">
    <property type="component" value="Unassembled WGS sequence"/>
</dbReference>
<dbReference type="Pfam" id="PF00385">
    <property type="entry name" value="Chromo"/>
    <property type="match status" value="1"/>
</dbReference>
<reference evidence="3" key="2">
    <citation type="journal article" date="2023" name="Science">
        <title>Genomic signatures of disease resistance in endangered staghorn corals.</title>
        <authorList>
            <person name="Vollmer S.V."/>
            <person name="Selwyn J.D."/>
            <person name="Despard B.A."/>
            <person name="Roesel C.L."/>
        </authorList>
    </citation>
    <scope>NUCLEOTIDE SEQUENCE</scope>
    <source>
        <strain evidence="3">K2</strain>
    </source>
</reference>
<evidence type="ECO:0000259" key="1">
    <source>
        <dbReference type="PROSITE" id="PS50013"/>
    </source>
</evidence>
<dbReference type="InterPro" id="IPR001584">
    <property type="entry name" value="Integrase_cat-core"/>
</dbReference>
<dbReference type="GO" id="GO:0003676">
    <property type="term" value="F:nucleic acid binding"/>
    <property type="evidence" value="ECO:0007669"/>
    <property type="project" value="InterPro"/>
</dbReference>
<protein>
    <submittedName>
        <fullName evidence="3">Uncharacterized transposon-derived protein F54H12.3</fullName>
    </submittedName>
</protein>
<feature type="domain" description="Integrase catalytic" evidence="2">
    <location>
        <begin position="1"/>
        <end position="92"/>
    </location>
</feature>
<comment type="caution">
    <text evidence="3">The sequence shown here is derived from an EMBL/GenBank/DDBJ whole genome shotgun (WGS) entry which is preliminary data.</text>
</comment>
<evidence type="ECO:0000313" key="3">
    <source>
        <dbReference type="EMBL" id="KAK2548296.1"/>
    </source>
</evidence>
<dbReference type="InterPro" id="IPR023780">
    <property type="entry name" value="Chromo_domain"/>
</dbReference>
<dbReference type="EMBL" id="JARQWQ010000150">
    <property type="protein sequence ID" value="KAK2548296.1"/>
    <property type="molecule type" value="Genomic_DNA"/>
</dbReference>
<dbReference type="InterPro" id="IPR016197">
    <property type="entry name" value="Chromo-like_dom_sf"/>
</dbReference>
<name>A0AAD9USG7_ACRCE</name>
<accession>A0AAD9USG7</accession>